<evidence type="ECO:0000313" key="2">
    <source>
        <dbReference type="Proteomes" id="UP001595848"/>
    </source>
</evidence>
<keyword evidence="2" id="KW-1185">Reference proteome</keyword>
<comment type="caution">
    <text evidence="1">The sequence shown here is derived from an EMBL/GenBank/DDBJ whole genome shotgun (WGS) entry which is preliminary data.</text>
</comment>
<protein>
    <submittedName>
        <fullName evidence="1">N(4)-(Beta-N-acetylglucosaminyl)-L-asparaginase</fullName>
    </submittedName>
</protein>
<dbReference type="InterPro" id="IPR000246">
    <property type="entry name" value="Peptidase_T2"/>
</dbReference>
<dbReference type="PANTHER" id="PTHR10188:SF6">
    <property type="entry name" value="N(4)-(BETA-N-ACETYLGLUCOSAMINYL)-L-ASPARAGINASE"/>
    <property type="match status" value="1"/>
</dbReference>
<dbReference type="Pfam" id="PF01112">
    <property type="entry name" value="Asparaginase_2"/>
    <property type="match status" value="1"/>
</dbReference>
<reference evidence="2" key="1">
    <citation type="journal article" date="2019" name="Int. J. Syst. Evol. Microbiol.">
        <title>The Global Catalogue of Microorganisms (GCM) 10K type strain sequencing project: providing services to taxonomists for standard genome sequencing and annotation.</title>
        <authorList>
            <consortium name="The Broad Institute Genomics Platform"/>
            <consortium name="The Broad Institute Genome Sequencing Center for Infectious Disease"/>
            <person name="Wu L."/>
            <person name="Ma J."/>
        </authorList>
    </citation>
    <scope>NUCLEOTIDE SEQUENCE [LARGE SCALE GENOMIC DNA]</scope>
    <source>
        <strain evidence="2">LMG 24813</strain>
    </source>
</reference>
<proteinExistence type="predicted"/>
<evidence type="ECO:0000313" key="1">
    <source>
        <dbReference type="EMBL" id="MFC4200586.1"/>
    </source>
</evidence>
<dbReference type="PANTHER" id="PTHR10188">
    <property type="entry name" value="L-ASPARAGINASE"/>
    <property type="match status" value="1"/>
</dbReference>
<dbReference type="Proteomes" id="UP001595848">
    <property type="component" value="Unassembled WGS sequence"/>
</dbReference>
<dbReference type="CDD" id="cd04513">
    <property type="entry name" value="Glycosylasparaginase"/>
    <property type="match status" value="1"/>
</dbReference>
<dbReference type="EMBL" id="JBHSBV010000002">
    <property type="protein sequence ID" value="MFC4200586.1"/>
    <property type="molecule type" value="Genomic_DNA"/>
</dbReference>
<sequence length="324" mass="34693">MIVISNNEGKSGIPATASMLAQGKPGLDAVEAGIRLVEDDEEVRTVGRGGWPNLLGEVELDASVMDGTSLRTGAVGGLQGFRHPVSVAREVLERLPHELLIGAGAARFAAEIGAEQCDLLADHSRAAWQRWFDAEVSEADRGNWPDVPLTRYCHNAVDPEIGKDTTVFIALDANRNIVSGTSTSGWGWKYPGRLGDSPVIGAGSYADSRYGACACTGAGEMTIRAGTARAVVLYMKMGMSVERAVEEAVNDMRALKGGLINRVTIHAIDNRGNHRVVAVNGLPGNHYWFWTDGMQAPEARPAELIQISERAPQAKKIAMTVYTA</sequence>
<gene>
    <name evidence="1" type="ORF">ACFOY1_06450</name>
</gene>
<name>A0ABV8NW93_9BURK</name>
<accession>A0ABV8NW93</accession>
<dbReference type="RefSeq" id="WP_217964176.1">
    <property type="nucleotide sequence ID" value="NZ_JAHTBN010000003.1"/>
</dbReference>
<organism evidence="1 2">
    <name type="scientific">Candidimonas humi</name>
    <dbReference type="NCBI Taxonomy" id="683355"/>
    <lineage>
        <taxon>Bacteria</taxon>
        <taxon>Pseudomonadati</taxon>
        <taxon>Pseudomonadota</taxon>
        <taxon>Betaproteobacteria</taxon>
        <taxon>Burkholderiales</taxon>
        <taxon>Alcaligenaceae</taxon>
        <taxon>Candidimonas</taxon>
    </lineage>
</organism>